<evidence type="ECO:0000256" key="2">
    <source>
        <dbReference type="SAM" id="SignalP"/>
    </source>
</evidence>
<evidence type="ECO:0000313" key="4">
    <source>
        <dbReference type="Proteomes" id="UP000518266"/>
    </source>
</evidence>
<keyword evidence="4" id="KW-1185">Reference proteome</keyword>
<protein>
    <submittedName>
        <fullName evidence="3">Uncharacterized protein</fullName>
    </submittedName>
</protein>
<dbReference type="AlphaFoldDB" id="A0A7J5Z064"/>
<organism evidence="3 4">
    <name type="scientific">Dissostichus mawsoni</name>
    <name type="common">Antarctic cod</name>
    <dbReference type="NCBI Taxonomy" id="36200"/>
    <lineage>
        <taxon>Eukaryota</taxon>
        <taxon>Metazoa</taxon>
        <taxon>Chordata</taxon>
        <taxon>Craniata</taxon>
        <taxon>Vertebrata</taxon>
        <taxon>Euteleostomi</taxon>
        <taxon>Actinopterygii</taxon>
        <taxon>Neopterygii</taxon>
        <taxon>Teleostei</taxon>
        <taxon>Neoteleostei</taxon>
        <taxon>Acanthomorphata</taxon>
        <taxon>Eupercaria</taxon>
        <taxon>Perciformes</taxon>
        <taxon>Notothenioidei</taxon>
        <taxon>Nototheniidae</taxon>
        <taxon>Dissostichus</taxon>
    </lineage>
</organism>
<feature type="signal peptide" evidence="2">
    <location>
        <begin position="1"/>
        <end position="20"/>
    </location>
</feature>
<comment type="caution">
    <text evidence="3">The sequence shown here is derived from an EMBL/GenBank/DDBJ whole genome shotgun (WGS) entry which is preliminary data.</text>
</comment>
<feature type="chain" id="PRO_5029529830" evidence="2">
    <location>
        <begin position="21"/>
        <end position="259"/>
    </location>
</feature>
<evidence type="ECO:0000313" key="3">
    <source>
        <dbReference type="EMBL" id="KAF3854439.1"/>
    </source>
</evidence>
<dbReference type="EMBL" id="JAAKFY010000007">
    <property type="protein sequence ID" value="KAF3854439.1"/>
    <property type="molecule type" value="Genomic_DNA"/>
</dbReference>
<keyword evidence="2" id="KW-0732">Signal</keyword>
<evidence type="ECO:0000256" key="1">
    <source>
        <dbReference type="SAM" id="MobiDB-lite"/>
    </source>
</evidence>
<reference evidence="3 4" key="1">
    <citation type="submission" date="2020-03" db="EMBL/GenBank/DDBJ databases">
        <title>Dissostichus mawsoni Genome sequencing and assembly.</title>
        <authorList>
            <person name="Park H."/>
        </authorList>
    </citation>
    <scope>NUCLEOTIDE SEQUENCE [LARGE SCALE GENOMIC DNA]</scope>
    <source>
        <strain evidence="3">DM0001</strain>
        <tissue evidence="3">Muscle</tissue>
    </source>
</reference>
<gene>
    <name evidence="3" type="ORF">F7725_022494</name>
</gene>
<dbReference type="Proteomes" id="UP000518266">
    <property type="component" value="Unassembled WGS sequence"/>
</dbReference>
<sequence length="259" mass="28084">MFKTLLVLVASCVTVRRGSSAHVRASGALVVWGNVVERGPRGAEGPPGLCEDSRPREDEPPNDGPLGRCKDSRGGGLATEEWESGSSWALLRLRRGLKQPRWSGEQRRGFPQTWRQHVTPLPLSPPTLCVLLPGTDVLRDGFQLFVVEMHPVGQQQEELAGFKGNGVSSSSCDACAAVSAGSLPGRSLTSPWLYSAVTKSMAWSLGMLRWTEWGGIGMDSENMITVQEDRATFVCSTRIHNGEPTARTSCRARVRPDSA</sequence>
<accession>A0A7J5Z064</accession>
<name>A0A7J5Z064_DISMA</name>
<feature type="region of interest" description="Disordered" evidence="1">
    <location>
        <begin position="41"/>
        <end position="77"/>
    </location>
</feature>
<dbReference type="OrthoDB" id="10641653at2759"/>
<proteinExistence type="predicted"/>